<feature type="region of interest" description="Disordered" evidence="1">
    <location>
        <begin position="1"/>
        <end position="26"/>
    </location>
</feature>
<proteinExistence type="predicted"/>
<evidence type="ECO:0000313" key="2">
    <source>
        <dbReference type="EMBL" id="CAD7267206.1"/>
    </source>
</evidence>
<name>A0A7R9B6M6_TIMSH</name>
<reference evidence="2" key="1">
    <citation type="submission" date="2020-11" db="EMBL/GenBank/DDBJ databases">
        <authorList>
            <person name="Tran Van P."/>
        </authorList>
    </citation>
    <scope>NUCLEOTIDE SEQUENCE</scope>
</reference>
<gene>
    <name evidence="2" type="ORF">TSIB3V08_LOCUS11220</name>
</gene>
<dbReference type="AlphaFoldDB" id="A0A7R9B6M6"/>
<organism evidence="2">
    <name type="scientific">Timema shepardi</name>
    <name type="common">Walking stick</name>
    <dbReference type="NCBI Taxonomy" id="629360"/>
    <lineage>
        <taxon>Eukaryota</taxon>
        <taxon>Metazoa</taxon>
        <taxon>Ecdysozoa</taxon>
        <taxon>Arthropoda</taxon>
        <taxon>Hexapoda</taxon>
        <taxon>Insecta</taxon>
        <taxon>Pterygota</taxon>
        <taxon>Neoptera</taxon>
        <taxon>Polyneoptera</taxon>
        <taxon>Phasmatodea</taxon>
        <taxon>Timematodea</taxon>
        <taxon>Timematoidea</taxon>
        <taxon>Timematidae</taxon>
        <taxon>Timema</taxon>
    </lineage>
</organism>
<feature type="region of interest" description="Disordered" evidence="1">
    <location>
        <begin position="275"/>
        <end position="295"/>
    </location>
</feature>
<accession>A0A7R9B6M6</accession>
<feature type="compositionally biased region" description="Low complexity" evidence="1">
    <location>
        <begin position="233"/>
        <end position="245"/>
    </location>
</feature>
<evidence type="ECO:0000256" key="1">
    <source>
        <dbReference type="SAM" id="MobiDB-lite"/>
    </source>
</evidence>
<sequence>MERSREGDKHRNIERRNTDKGRQKEKITREIHLRGKGGTSFLGSPLESLDVEWVELDMHSFPSSVPTQKMPRLLTTSASAVRKLMLKAELMGIDTQSLEIQEADVAALVDIHKKWHIQPAFSQTLQTTLREQHMAGSISYPWLPTPREDCIGTVHNYSDRSTLGRVIANAAFEPQAKATYVLFVEFIGYYLDRNNRLSSMKRGLEELLDANSQLQDEQQALRQKYDQAETPTSQPSRSAVSSSGSGAEVLPSRISKDKLQFGSLGLQIGNVNKEKEMAGGWSSGERRCQGSPLGE</sequence>
<protein>
    <submittedName>
        <fullName evidence="2">Uncharacterized protein</fullName>
    </submittedName>
</protein>
<dbReference type="EMBL" id="OC008649">
    <property type="protein sequence ID" value="CAD7267206.1"/>
    <property type="molecule type" value="Genomic_DNA"/>
</dbReference>
<feature type="region of interest" description="Disordered" evidence="1">
    <location>
        <begin position="218"/>
        <end position="250"/>
    </location>
</feature>